<dbReference type="STRING" id="1577792.QX51_16145"/>
<keyword evidence="2" id="KW-1133">Transmembrane helix</keyword>
<reference evidence="4 5" key="1">
    <citation type="submission" date="2014-12" db="EMBL/GenBank/DDBJ databases">
        <title>Draft genome sequence of Terrisporobacter sp. 08-306576, isolated from the blood culture of a bacteremia patient.</title>
        <authorList>
            <person name="Lund L.C."/>
            <person name="Sydenham T.V."/>
            <person name="Hogh S.V."/>
            <person name="Skov M.N."/>
            <person name="Kemp M."/>
            <person name="Justesen U.S."/>
        </authorList>
    </citation>
    <scope>NUCLEOTIDE SEQUENCE [LARGE SCALE GENOMIC DNA]</scope>
    <source>
        <strain evidence="4 5">08-306576</strain>
    </source>
</reference>
<evidence type="ECO:0000313" key="5">
    <source>
        <dbReference type="Proteomes" id="UP000031189"/>
    </source>
</evidence>
<dbReference type="RefSeq" id="WP_039680933.1">
    <property type="nucleotide sequence ID" value="NZ_JWHR01000129.1"/>
</dbReference>
<dbReference type="InterPro" id="IPR022029">
    <property type="entry name" value="YoaR-like_PG-bd"/>
</dbReference>
<evidence type="ECO:0000313" key="4">
    <source>
        <dbReference type="EMBL" id="KHS56022.1"/>
    </source>
</evidence>
<evidence type="ECO:0000259" key="3">
    <source>
        <dbReference type="Pfam" id="PF12229"/>
    </source>
</evidence>
<proteinExistence type="predicted"/>
<dbReference type="InterPro" id="IPR007391">
    <property type="entry name" value="Vancomycin_resist_VanW"/>
</dbReference>
<evidence type="ECO:0000256" key="1">
    <source>
        <dbReference type="SAM" id="MobiDB-lite"/>
    </source>
</evidence>
<protein>
    <recommendedName>
        <fullName evidence="3">YoaR-like putative peptidoglycan binding domain-containing protein</fullName>
    </recommendedName>
</protein>
<dbReference type="AlphaFoldDB" id="A0A0B3W148"/>
<keyword evidence="2" id="KW-0812">Transmembrane</keyword>
<dbReference type="Proteomes" id="UP000031189">
    <property type="component" value="Unassembled WGS sequence"/>
</dbReference>
<organism evidence="4 5">
    <name type="scientific">Terrisporobacter othiniensis</name>
    <dbReference type="NCBI Taxonomy" id="1577792"/>
    <lineage>
        <taxon>Bacteria</taxon>
        <taxon>Bacillati</taxon>
        <taxon>Bacillota</taxon>
        <taxon>Clostridia</taxon>
        <taxon>Peptostreptococcales</taxon>
        <taxon>Peptostreptococcaceae</taxon>
        <taxon>Terrisporobacter</taxon>
    </lineage>
</organism>
<dbReference type="OrthoDB" id="9797191at2"/>
<feature type="region of interest" description="Disordered" evidence="1">
    <location>
        <begin position="1"/>
        <end position="65"/>
    </location>
</feature>
<dbReference type="Pfam" id="PF04294">
    <property type="entry name" value="VanW"/>
    <property type="match status" value="1"/>
</dbReference>
<dbReference type="Pfam" id="PF12229">
    <property type="entry name" value="PG_binding_4"/>
    <property type="match status" value="1"/>
</dbReference>
<name>A0A0B3W148_9FIRM</name>
<evidence type="ECO:0000256" key="2">
    <source>
        <dbReference type="SAM" id="Phobius"/>
    </source>
</evidence>
<comment type="caution">
    <text evidence="4">The sequence shown here is derived from an EMBL/GenBank/DDBJ whole genome shotgun (WGS) entry which is preliminary data.</text>
</comment>
<gene>
    <name evidence="4" type="ORF">QX51_16145</name>
</gene>
<dbReference type="EMBL" id="JWHR01000129">
    <property type="protein sequence ID" value="KHS56022.1"/>
    <property type="molecule type" value="Genomic_DNA"/>
</dbReference>
<feature type="domain" description="YoaR-like putative peptidoglycan binding" evidence="3">
    <location>
        <begin position="183"/>
        <end position="293"/>
    </location>
</feature>
<accession>A0A0B3W148</accession>
<keyword evidence="2" id="KW-0472">Membrane</keyword>
<dbReference type="PANTHER" id="PTHR35788">
    <property type="entry name" value="EXPORTED PROTEIN-RELATED"/>
    <property type="match status" value="1"/>
</dbReference>
<sequence>MERNDDNNDIIRKARQKAKAEQKKESKEKLTEEEKDDVVKADNADNKEEIGEKKEEEKVEVIKEENEDKEIITQKDVFNDKEDVNSKELDNNKEEIIEEKEEENKKSSKKQKKIYIGIICFFLLIGIMYFGAKRYDNLVYPDITLYEEDVSRLDKNELDEKINAIVDNINNNKIIVKVDDKEYEVLVSDIIEELDVKKVENEIMSYGKDKTFLEQFGLIYLSVGRNYNFNIKIDKNYLQEQVKKIYADTHIAPIEPTFEMNGDNLNIIKGKNGKSIDDKKLMNDIIEKINSNEVGKTDIVIKEQYKTIKPKINDKDLKGVDYKISSATTYFGGTGYNRGLNIANATNKIDGTLLMSGDEFSYEDKVSPVELNNGYYMAPVIVNGSHKDAPGGGVCQVSTTLYNAELKAGIIPTERYNHSKSVSYVQRGLDATLATGSKNLRFKNPYDYPIYIHAYTVGGQVTVEFWSNKSVLDGKKYTPVSFVKGNVANTYLYGYNINGELIYKKFIDTSIYR</sequence>
<keyword evidence="5" id="KW-1185">Reference proteome</keyword>
<dbReference type="InterPro" id="IPR052913">
    <property type="entry name" value="Glycopeptide_resist_protein"/>
</dbReference>
<dbReference type="PANTHER" id="PTHR35788:SF1">
    <property type="entry name" value="EXPORTED PROTEIN"/>
    <property type="match status" value="1"/>
</dbReference>
<feature type="transmembrane region" description="Helical" evidence="2">
    <location>
        <begin position="114"/>
        <end position="132"/>
    </location>
</feature>